<dbReference type="RefSeq" id="WP_262168488.1">
    <property type="nucleotide sequence ID" value="NZ_CP104965.1"/>
</dbReference>
<dbReference type="Proteomes" id="UP001061862">
    <property type="component" value="Chromosome"/>
</dbReference>
<dbReference type="CDD" id="cd05327">
    <property type="entry name" value="retinol-DH_like_SDR_c_like"/>
    <property type="match status" value="1"/>
</dbReference>
<evidence type="ECO:0000313" key="3">
    <source>
        <dbReference type="Proteomes" id="UP001061862"/>
    </source>
</evidence>
<dbReference type="PRINTS" id="PR00081">
    <property type="entry name" value="GDHRDH"/>
</dbReference>
<name>A0ABY6CF67_9HYPH</name>
<dbReference type="InterPro" id="IPR036291">
    <property type="entry name" value="NAD(P)-bd_dom_sf"/>
</dbReference>
<dbReference type="Gene3D" id="3.40.50.720">
    <property type="entry name" value="NAD(P)-binding Rossmann-like Domain"/>
    <property type="match status" value="1"/>
</dbReference>
<dbReference type="Pfam" id="PF00106">
    <property type="entry name" value="adh_short"/>
    <property type="match status" value="1"/>
</dbReference>
<sequence length="279" mass="30141">MPTSPIIITGASSGMGKAAALQLAQLGHPLVLLLRDGQKGRDAHAEIVQRSGNRAVELEHADLSSQADISAAAARITGRHKRLSGFIANAGAHFSERTLSPDGVEMTLAINHLAPFLLTHLLHDALKAHGAARIVLTASSLQFPFDFSDYNRDRAYDGYRVYGQTKLANVQFTFALARRLEGTGITANCLAPGLVRTDIYRRTRGASRFLAHTLLAPLMASPEKAGKKLVRLATDPALAQTSGVYFKHYKPSRAIPAAYDEAAQEQLWTLSEQLTGTAY</sequence>
<accession>A0ABY6CF67</accession>
<protein>
    <submittedName>
        <fullName evidence="2">SDR family oxidoreductase</fullName>
    </submittedName>
</protein>
<proteinExistence type="predicted"/>
<dbReference type="SUPFAM" id="SSF51735">
    <property type="entry name" value="NAD(P)-binding Rossmann-fold domains"/>
    <property type="match status" value="1"/>
</dbReference>
<dbReference type="PANTHER" id="PTHR43157:SF31">
    <property type="entry name" value="PHOSPHATIDYLINOSITOL-GLYCAN BIOSYNTHESIS CLASS F PROTEIN"/>
    <property type="match status" value="1"/>
</dbReference>
<keyword evidence="1" id="KW-0560">Oxidoreductase</keyword>
<gene>
    <name evidence="2" type="ORF">N8A98_21945</name>
</gene>
<evidence type="ECO:0000313" key="2">
    <source>
        <dbReference type="EMBL" id="UXN69837.1"/>
    </source>
</evidence>
<dbReference type="PANTHER" id="PTHR43157">
    <property type="entry name" value="PHOSPHATIDYLINOSITOL-GLYCAN BIOSYNTHESIS CLASS F PROTEIN-RELATED"/>
    <property type="match status" value="1"/>
</dbReference>
<reference evidence="2 3" key="1">
    <citation type="submission" date="2022-09" db="EMBL/GenBank/DDBJ databases">
        <title>Interaction between co-microsymbionts with complementary sets of symbiotic genes in legume-rhizobium systems.</title>
        <authorList>
            <person name="Safronova V."/>
            <person name="Sazanova A."/>
            <person name="Afonin A."/>
            <person name="Chirak E."/>
        </authorList>
    </citation>
    <scope>NUCLEOTIDE SEQUENCE [LARGE SCALE GENOMIC DNA]</scope>
    <source>
        <strain evidence="2 3">A18/4-1</strain>
    </source>
</reference>
<dbReference type="InterPro" id="IPR002347">
    <property type="entry name" value="SDR_fam"/>
</dbReference>
<evidence type="ECO:0000256" key="1">
    <source>
        <dbReference type="ARBA" id="ARBA00023002"/>
    </source>
</evidence>
<dbReference type="EMBL" id="CP104965">
    <property type="protein sequence ID" value="UXN69837.1"/>
    <property type="molecule type" value="Genomic_DNA"/>
</dbReference>
<keyword evidence="3" id="KW-1185">Reference proteome</keyword>
<organism evidence="2 3">
    <name type="scientific">Devosia neptuniae</name>
    <dbReference type="NCBI Taxonomy" id="191302"/>
    <lineage>
        <taxon>Bacteria</taxon>
        <taxon>Pseudomonadati</taxon>
        <taxon>Pseudomonadota</taxon>
        <taxon>Alphaproteobacteria</taxon>
        <taxon>Hyphomicrobiales</taxon>
        <taxon>Devosiaceae</taxon>
        <taxon>Devosia</taxon>
    </lineage>
</organism>